<keyword evidence="1" id="KW-0472">Membrane</keyword>
<dbReference type="GO" id="GO:0005886">
    <property type="term" value="C:plasma membrane"/>
    <property type="evidence" value="ECO:0007669"/>
    <property type="project" value="TreeGrafter"/>
</dbReference>
<keyword evidence="1" id="KW-0812">Transmembrane</keyword>
<protein>
    <submittedName>
        <fullName evidence="2">Putative tellurium resistance membrane protein TerC</fullName>
    </submittedName>
</protein>
<dbReference type="Proteomes" id="UP000318529">
    <property type="component" value="Unassembled WGS sequence"/>
</dbReference>
<gene>
    <name evidence="2" type="ORF">FBZ83_105322</name>
</gene>
<name>A0A560CHZ1_AZOBR</name>
<feature type="transmembrane region" description="Helical" evidence="1">
    <location>
        <begin position="154"/>
        <end position="175"/>
    </location>
</feature>
<feature type="transmembrane region" description="Helical" evidence="1">
    <location>
        <begin position="12"/>
        <end position="37"/>
    </location>
</feature>
<feature type="transmembrane region" description="Helical" evidence="1">
    <location>
        <begin position="213"/>
        <end position="233"/>
    </location>
</feature>
<accession>A0A560CHZ1</accession>
<sequence length="243" mass="26000">MLELFSDPQVWASLLTLTALEIVLGIDNIIFISIMAAKLPVHQQQKARQLGLALALIMRLALLASISWVATLTEPLITVLGMGFSGRDLILLGGGLFLLAKGTIEIHNTVEGHEEDSAAPKLASFGAVVGQIIVLDIVFSLDSVITAVGMSNDLPVMITAVVIAMAVMLFAARPVGDFVNRHVTVKMLALSFLLLVGVALIADGFGFHIPKGYLYFAIAFSTLVEALNLMAAARRKRKKAEAH</sequence>
<proteinExistence type="predicted"/>
<dbReference type="PANTHER" id="PTHR30060:SF0">
    <property type="entry name" value="COILED-COIL PROTEIN (DUF2040)-RELATED"/>
    <property type="match status" value="1"/>
</dbReference>
<feature type="transmembrane region" description="Helical" evidence="1">
    <location>
        <begin position="49"/>
        <end position="70"/>
    </location>
</feature>
<dbReference type="RefSeq" id="WP_145683128.1">
    <property type="nucleotide sequence ID" value="NZ_VITH01000005.1"/>
</dbReference>
<evidence type="ECO:0000313" key="2">
    <source>
        <dbReference type="EMBL" id="TWA84441.1"/>
    </source>
</evidence>
<comment type="caution">
    <text evidence="2">The sequence shown here is derived from an EMBL/GenBank/DDBJ whole genome shotgun (WGS) entry which is preliminary data.</text>
</comment>
<dbReference type="PANTHER" id="PTHR30060">
    <property type="entry name" value="INNER MEMBRANE PROTEIN"/>
    <property type="match status" value="1"/>
</dbReference>
<dbReference type="EMBL" id="VITH01000005">
    <property type="protein sequence ID" value="TWA84441.1"/>
    <property type="molecule type" value="Genomic_DNA"/>
</dbReference>
<dbReference type="InterPro" id="IPR005496">
    <property type="entry name" value="Integral_membrane_TerC"/>
</dbReference>
<feature type="transmembrane region" description="Helical" evidence="1">
    <location>
        <begin position="76"/>
        <end position="101"/>
    </location>
</feature>
<evidence type="ECO:0000256" key="1">
    <source>
        <dbReference type="SAM" id="Phobius"/>
    </source>
</evidence>
<dbReference type="AlphaFoldDB" id="A0A560CHZ1"/>
<keyword evidence="1" id="KW-1133">Transmembrane helix</keyword>
<organism evidence="2 3">
    <name type="scientific">Azospirillum brasilense</name>
    <dbReference type="NCBI Taxonomy" id="192"/>
    <lineage>
        <taxon>Bacteria</taxon>
        <taxon>Pseudomonadati</taxon>
        <taxon>Pseudomonadota</taxon>
        <taxon>Alphaproteobacteria</taxon>
        <taxon>Rhodospirillales</taxon>
        <taxon>Azospirillaceae</taxon>
        <taxon>Azospirillum</taxon>
    </lineage>
</organism>
<dbReference type="Pfam" id="PF03741">
    <property type="entry name" value="TerC"/>
    <property type="match status" value="1"/>
</dbReference>
<reference evidence="2 3" key="1">
    <citation type="submission" date="2019-06" db="EMBL/GenBank/DDBJ databases">
        <title>Genomic Encyclopedia of Type Strains, Phase IV (KMG-V): Genome sequencing to study the core and pangenomes of soil and plant-associated prokaryotes.</title>
        <authorList>
            <person name="Whitman W."/>
        </authorList>
    </citation>
    <scope>NUCLEOTIDE SEQUENCE [LARGE SCALE GENOMIC DNA]</scope>
    <source>
        <strain evidence="2 3">BR 11650</strain>
    </source>
</reference>
<feature type="transmembrane region" description="Helical" evidence="1">
    <location>
        <begin position="187"/>
        <end position="207"/>
    </location>
</feature>
<evidence type="ECO:0000313" key="3">
    <source>
        <dbReference type="Proteomes" id="UP000318529"/>
    </source>
</evidence>
<feature type="transmembrane region" description="Helical" evidence="1">
    <location>
        <begin position="122"/>
        <end position="148"/>
    </location>
</feature>